<keyword evidence="1" id="KW-1133">Transmembrane helix</keyword>
<dbReference type="STRING" id="1617426.TR69_WS6001001022"/>
<protein>
    <submittedName>
        <fullName evidence="3">EamA-like transporter family protein</fullName>
    </submittedName>
</protein>
<evidence type="ECO:0000313" key="4">
    <source>
        <dbReference type="Proteomes" id="UP000070457"/>
    </source>
</evidence>
<evidence type="ECO:0000256" key="1">
    <source>
        <dbReference type="SAM" id="Phobius"/>
    </source>
</evidence>
<feature type="domain" description="EamA" evidence="2">
    <location>
        <begin position="3"/>
        <end position="133"/>
    </location>
</feature>
<dbReference type="EMBL" id="JYNZ01000003">
    <property type="protein sequence ID" value="KXK26998.1"/>
    <property type="molecule type" value="Genomic_DNA"/>
</dbReference>
<feature type="transmembrane region" description="Helical" evidence="1">
    <location>
        <begin position="150"/>
        <end position="168"/>
    </location>
</feature>
<proteinExistence type="predicted"/>
<keyword evidence="1" id="KW-0472">Membrane</keyword>
<dbReference type="GO" id="GO:0016020">
    <property type="term" value="C:membrane"/>
    <property type="evidence" value="ECO:0007669"/>
    <property type="project" value="InterPro"/>
</dbReference>
<feature type="transmembrane region" description="Helical" evidence="1">
    <location>
        <begin position="63"/>
        <end position="80"/>
    </location>
</feature>
<name>A0A136LZB5_9BACT</name>
<comment type="caution">
    <text evidence="3">The sequence shown here is derived from an EMBL/GenBank/DDBJ whole genome shotgun (WGS) entry which is preliminary data.</text>
</comment>
<feature type="transmembrane region" description="Helical" evidence="1">
    <location>
        <begin position="30"/>
        <end position="51"/>
    </location>
</feature>
<organism evidence="3 4">
    <name type="scientific">candidate division WS6 bacterium OLB20</name>
    <dbReference type="NCBI Taxonomy" id="1617426"/>
    <lineage>
        <taxon>Bacteria</taxon>
        <taxon>Candidatus Dojkabacteria</taxon>
    </lineage>
</organism>
<dbReference type="SUPFAM" id="SSF103481">
    <property type="entry name" value="Multidrug resistance efflux transporter EmrE"/>
    <property type="match status" value="2"/>
</dbReference>
<feature type="transmembrane region" description="Helical" evidence="1">
    <location>
        <begin position="120"/>
        <end position="138"/>
    </location>
</feature>
<gene>
    <name evidence="3" type="ORF">TR69_WS6001001022</name>
</gene>
<dbReference type="InterPro" id="IPR000620">
    <property type="entry name" value="EamA_dom"/>
</dbReference>
<dbReference type="Proteomes" id="UP000070457">
    <property type="component" value="Unassembled WGS sequence"/>
</dbReference>
<evidence type="ECO:0000259" key="2">
    <source>
        <dbReference type="Pfam" id="PF00892"/>
    </source>
</evidence>
<feature type="transmembrane region" description="Helical" evidence="1">
    <location>
        <begin position="92"/>
        <end position="114"/>
    </location>
</feature>
<feature type="transmembrane region" description="Helical" evidence="1">
    <location>
        <begin position="214"/>
        <end position="236"/>
    </location>
</feature>
<dbReference type="Pfam" id="PF00892">
    <property type="entry name" value="EamA"/>
    <property type="match status" value="2"/>
</dbReference>
<feature type="transmembrane region" description="Helical" evidence="1">
    <location>
        <begin position="242"/>
        <end position="263"/>
    </location>
</feature>
<dbReference type="AlphaFoldDB" id="A0A136LZB5"/>
<feature type="transmembrane region" description="Helical" evidence="1">
    <location>
        <begin position="180"/>
        <end position="202"/>
    </location>
</feature>
<keyword evidence="1" id="KW-0812">Transmembrane</keyword>
<accession>A0A136LZB5</accession>
<reference evidence="3 4" key="1">
    <citation type="submission" date="2015-02" db="EMBL/GenBank/DDBJ databases">
        <title>Improved understanding of the partial-nitritation anammox process through 23 genomes representing the majority of the microbial community.</title>
        <authorList>
            <person name="Speth D.R."/>
            <person name="In T Zandt M."/>
            <person name="Guerrero Cruz S."/>
            <person name="Jetten M.S."/>
            <person name="Dutilh B.E."/>
        </authorList>
    </citation>
    <scope>NUCLEOTIDE SEQUENCE [LARGE SCALE GENOMIC DNA]</scope>
    <source>
        <strain evidence="3">OLB20</strain>
    </source>
</reference>
<dbReference type="InterPro" id="IPR037185">
    <property type="entry name" value="EmrE-like"/>
</dbReference>
<feature type="domain" description="EamA" evidence="2">
    <location>
        <begin position="152"/>
        <end position="285"/>
    </location>
</feature>
<evidence type="ECO:0000313" key="3">
    <source>
        <dbReference type="EMBL" id="KXK26998.1"/>
    </source>
</evidence>
<feature type="transmembrane region" description="Helical" evidence="1">
    <location>
        <begin position="270"/>
        <end position="287"/>
    </location>
</feature>
<sequence length="288" mass="30787">MQALLGALISSTGFGTANIVIKKSLEDVTIARTLFMSFISGTVVLLMYTILTGSLSGIDTSNLLIPALLACGEIMLYLFLYKAFASSNVTVATALINLYPILTTFVAIFALGAVVPAEDWIFIVMMIFGAGLVGIDWAGVRRDGFDKKDLTKGLAWIVLAIIAHAIYFPALGSYTSSGDLFTKLLLIKSFATVIFFIGSSVLQRVPPVPARGKVLPLSLLGLLEVIGWIGFSWAVGADVTRVGIVTAALNLAAIVTAVEAYFFLKERLRLLQYAGIVVIVIALTLQSI</sequence>